<dbReference type="InterPro" id="IPR000719">
    <property type="entry name" value="Prot_kinase_dom"/>
</dbReference>
<dbReference type="GO" id="GO:0005524">
    <property type="term" value="F:ATP binding"/>
    <property type="evidence" value="ECO:0007669"/>
    <property type="project" value="UniProtKB-KW"/>
</dbReference>
<name>A0A6N2ANY3_SOLCI</name>
<dbReference type="InterPro" id="IPR011009">
    <property type="entry name" value="Kinase-like_dom_sf"/>
</dbReference>
<keyword evidence="3" id="KW-0067">ATP-binding</keyword>
<organism evidence="5">
    <name type="scientific">Solanum chilense</name>
    <name type="common">Tomato</name>
    <name type="synonym">Lycopersicon chilense</name>
    <dbReference type="NCBI Taxonomy" id="4083"/>
    <lineage>
        <taxon>Eukaryota</taxon>
        <taxon>Viridiplantae</taxon>
        <taxon>Streptophyta</taxon>
        <taxon>Embryophyta</taxon>
        <taxon>Tracheophyta</taxon>
        <taxon>Spermatophyta</taxon>
        <taxon>Magnoliopsida</taxon>
        <taxon>eudicotyledons</taxon>
        <taxon>Gunneridae</taxon>
        <taxon>Pentapetalae</taxon>
        <taxon>asterids</taxon>
        <taxon>lamiids</taxon>
        <taxon>Solanales</taxon>
        <taxon>Solanaceae</taxon>
        <taxon>Solanoideae</taxon>
        <taxon>Solaneae</taxon>
        <taxon>Solanum</taxon>
        <taxon>Solanum subgen. Lycopersicon</taxon>
    </lineage>
</organism>
<accession>A0A6N2ANY3</accession>
<feature type="domain" description="Protein kinase" evidence="4">
    <location>
        <begin position="1"/>
        <end position="96"/>
    </location>
</feature>
<comment type="caution">
    <text evidence="5">The sequence shown here is derived from an EMBL/GenBank/DDBJ whole genome shotgun (WGS) entry which is preliminary data.</text>
</comment>
<dbReference type="Gene3D" id="1.10.510.10">
    <property type="entry name" value="Transferase(Phosphotransferase) domain 1"/>
    <property type="match status" value="1"/>
</dbReference>
<proteinExistence type="predicted"/>
<protein>
    <recommendedName>
        <fullName evidence="4">Protein kinase domain-containing protein</fullName>
    </recommendedName>
</protein>
<evidence type="ECO:0000256" key="3">
    <source>
        <dbReference type="ARBA" id="ARBA00022840"/>
    </source>
</evidence>
<evidence type="ECO:0000259" key="4">
    <source>
        <dbReference type="PROSITE" id="PS50011"/>
    </source>
</evidence>
<dbReference type="PANTHER" id="PTHR47989:SF36">
    <property type="entry name" value="PROTEIN KINASE DOMAIN-CONTAINING PROTEIN"/>
    <property type="match status" value="1"/>
</dbReference>
<dbReference type="PANTHER" id="PTHR47989">
    <property type="entry name" value="OS01G0750732 PROTEIN"/>
    <property type="match status" value="1"/>
</dbReference>
<dbReference type="SUPFAM" id="SSF56112">
    <property type="entry name" value="Protein kinase-like (PK-like)"/>
    <property type="match status" value="1"/>
</dbReference>
<dbReference type="AlphaFoldDB" id="A0A6N2ANY3"/>
<reference evidence="5" key="1">
    <citation type="submission" date="2019-05" db="EMBL/GenBank/DDBJ databases">
        <title>The de novo reference genome and transcriptome assemblies of the wild tomato species Solanum chilense.</title>
        <authorList>
            <person name="Stam R."/>
            <person name="Nosenko T."/>
            <person name="Hoerger A.C."/>
            <person name="Stephan W."/>
            <person name="Seidel M.A."/>
            <person name="Kuhn J.M.M."/>
            <person name="Haberer G."/>
            <person name="Tellier A."/>
        </authorList>
    </citation>
    <scope>NUCLEOTIDE SEQUENCE</scope>
    <source>
        <tissue evidence="5">Mature leaves</tissue>
    </source>
</reference>
<evidence type="ECO:0000313" key="5">
    <source>
        <dbReference type="EMBL" id="TMW84036.1"/>
    </source>
</evidence>
<keyword evidence="2" id="KW-0547">Nucleotide-binding</keyword>
<keyword evidence="1" id="KW-0723">Serine/threonine-protein kinase</keyword>
<sequence length="96" mass="11032">MMLTLRYKSSNILLDENFVAKVADFGLAHALNDGSICFEPVKTKIKGTLGYMDPEYVITQELIEKSMNKAHYYTNSFWTSSSSDSFWLESIYDKKN</sequence>
<evidence type="ECO:0000256" key="2">
    <source>
        <dbReference type="ARBA" id="ARBA00022741"/>
    </source>
</evidence>
<gene>
    <name evidence="5" type="ORF">EJD97_000177</name>
</gene>
<evidence type="ECO:0000256" key="1">
    <source>
        <dbReference type="ARBA" id="ARBA00022527"/>
    </source>
</evidence>
<keyword evidence="1" id="KW-0808">Transferase</keyword>
<feature type="non-terminal residue" evidence="5">
    <location>
        <position position="96"/>
    </location>
</feature>
<dbReference type="EMBL" id="RXGB01010054">
    <property type="protein sequence ID" value="TMW84036.1"/>
    <property type="molecule type" value="Genomic_DNA"/>
</dbReference>
<keyword evidence="1" id="KW-0418">Kinase</keyword>
<dbReference type="PROSITE" id="PS50011">
    <property type="entry name" value="PROTEIN_KINASE_DOM"/>
    <property type="match status" value="1"/>
</dbReference>
<dbReference type="GO" id="GO:0004674">
    <property type="term" value="F:protein serine/threonine kinase activity"/>
    <property type="evidence" value="ECO:0007669"/>
    <property type="project" value="UniProtKB-KW"/>
</dbReference>
<dbReference type="Pfam" id="PF00069">
    <property type="entry name" value="Pkinase"/>
    <property type="match status" value="1"/>
</dbReference>